<proteinExistence type="predicted"/>
<protein>
    <recommendedName>
        <fullName evidence="4">Regulatory protein YrvL</fullName>
    </recommendedName>
</protein>
<evidence type="ECO:0000313" key="2">
    <source>
        <dbReference type="EMBL" id="GJN64885.1"/>
    </source>
</evidence>
<organism evidence="2 3">
    <name type="scientific">Faecalibacterium gallinarum</name>
    <dbReference type="NCBI Taxonomy" id="2903556"/>
    <lineage>
        <taxon>Bacteria</taxon>
        <taxon>Bacillati</taxon>
        <taxon>Bacillota</taxon>
        <taxon>Clostridia</taxon>
        <taxon>Eubacteriales</taxon>
        <taxon>Oscillospiraceae</taxon>
        <taxon>Faecalibacterium</taxon>
    </lineage>
</organism>
<feature type="transmembrane region" description="Helical" evidence="1">
    <location>
        <begin position="49"/>
        <end position="76"/>
    </location>
</feature>
<feature type="transmembrane region" description="Helical" evidence="1">
    <location>
        <begin position="12"/>
        <end position="37"/>
    </location>
</feature>
<reference evidence="2" key="1">
    <citation type="journal article" date="2022" name="Int. J. Syst. Evol. Microbiol.">
        <title>Genome-based, phenotypic and chemotaxonomic classification of Faecalibacterium strains: proposal of three novel species Faecalibacterium duncaniae sp. nov., Faecalibacterium hattorii sp. nov. and Faecalibacterium gallinarum sp. nov. .</title>
        <authorList>
            <person name="Sakamoto M."/>
            <person name="Sakurai N."/>
            <person name="Tanno H."/>
            <person name="Iino T."/>
            <person name="Ohkuma M."/>
            <person name="Endo A."/>
        </authorList>
    </citation>
    <scope>NUCLEOTIDE SEQUENCE</scope>
    <source>
        <strain evidence="2">JCM 17207</strain>
    </source>
</reference>
<keyword evidence="1" id="KW-1133">Transmembrane helix</keyword>
<keyword evidence="1" id="KW-0812">Transmembrane</keyword>
<dbReference type="InterPro" id="IPR025912">
    <property type="entry name" value="YrvL"/>
</dbReference>
<feature type="transmembrane region" description="Helical" evidence="1">
    <location>
        <begin position="117"/>
        <end position="134"/>
    </location>
</feature>
<dbReference type="RefSeq" id="WP_238317073.1">
    <property type="nucleotide sequence ID" value="NZ_BQKV01000053.1"/>
</dbReference>
<dbReference type="Proteomes" id="UP001055185">
    <property type="component" value="Unassembled WGS sequence"/>
</dbReference>
<keyword evidence="3" id="KW-1185">Reference proteome</keyword>
<accession>A0AA37IZ55</accession>
<keyword evidence="1" id="KW-0472">Membrane</keyword>
<comment type="caution">
    <text evidence="2">The sequence shown here is derived from an EMBL/GenBank/DDBJ whole genome shotgun (WGS) entry which is preliminary data.</text>
</comment>
<sequence length="142" mass="15768">MKRNFDRHKEKVITLLSCGLLITIVLSVLALLSGAVMKLFGFEYKSVGSVILFFIVAAILSYPLSLIASALPKALLSLNKLSIQEAKLLYVFLDTFATYWGLRITDYFMPSVSVKDISIVVVALIFALLGMSDIEKRSKDDE</sequence>
<dbReference type="Pfam" id="PF14184">
    <property type="entry name" value="YrvL"/>
    <property type="match status" value="1"/>
</dbReference>
<gene>
    <name evidence="2" type="ORF">JCM17207_15100</name>
</gene>
<evidence type="ECO:0008006" key="4">
    <source>
        <dbReference type="Google" id="ProtNLM"/>
    </source>
</evidence>
<dbReference type="AlphaFoldDB" id="A0AA37IZ55"/>
<evidence type="ECO:0000256" key="1">
    <source>
        <dbReference type="SAM" id="Phobius"/>
    </source>
</evidence>
<evidence type="ECO:0000313" key="3">
    <source>
        <dbReference type="Proteomes" id="UP001055185"/>
    </source>
</evidence>
<name>A0AA37IZ55_9FIRM</name>
<dbReference type="EMBL" id="BQKV01000053">
    <property type="protein sequence ID" value="GJN64885.1"/>
    <property type="molecule type" value="Genomic_DNA"/>
</dbReference>